<evidence type="ECO:0000313" key="2">
    <source>
        <dbReference type="EMBL" id="GGM76425.1"/>
    </source>
</evidence>
<accession>A0AA37BRW2</accession>
<comment type="caution">
    <text evidence="2">The sequence shown here is derived from an EMBL/GenBank/DDBJ whole genome shotgun (WGS) entry which is preliminary data.</text>
</comment>
<dbReference type="EMBL" id="BMNY01000002">
    <property type="protein sequence ID" value="GGM76425.1"/>
    <property type="molecule type" value="Genomic_DNA"/>
</dbReference>
<feature type="transmembrane region" description="Helical" evidence="1">
    <location>
        <begin position="5"/>
        <end position="25"/>
    </location>
</feature>
<dbReference type="RefSeq" id="WP_229657537.1">
    <property type="nucleotide sequence ID" value="NZ_BMNY01000002.1"/>
</dbReference>
<proteinExistence type="predicted"/>
<keyword evidence="1" id="KW-0472">Membrane</keyword>
<evidence type="ECO:0008006" key="4">
    <source>
        <dbReference type="Google" id="ProtNLM"/>
    </source>
</evidence>
<gene>
    <name evidence="2" type="ORF">GCM10007108_12940</name>
</gene>
<protein>
    <recommendedName>
        <fullName evidence="4">VIT family protein</fullName>
    </recommendedName>
</protein>
<dbReference type="Proteomes" id="UP000632195">
    <property type="component" value="Unassembled WGS sequence"/>
</dbReference>
<sequence>MRPRLLFPVTIGLSDGIITSLMIAASRMAEPSSVSAYFALRVAAGSAIVGMFSFFVAEYSRLRNELSRSSRQLGYPSPSFLLRTRLGRSILVEAITGTSASGVSGFTGALIPLAAAAFTLSPYAPFLAAFVSLVLLGIGLARAVSGSYITWPTGMLALGILMALVGMALHIT</sequence>
<evidence type="ECO:0000313" key="3">
    <source>
        <dbReference type="Proteomes" id="UP000632195"/>
    </source>
</evidence>
<keyword evidence="3" id="KW-1185">Reference proteome</keyword>
<keyword evidence="1" id="KW-0812">Transmembrane</keyword>
<reference evidence="2" key="1">
    <citation type="journal article" date="2014" name="Int. J. Syst. Evol. Microbiol.">
        <title>Complete genome sequence of Corynebacterium casei LMG S-19264T (=DSM 44701T), isolated from a smear-ripened cheese.</title>
        <authorList>
            <consortium name="US DOE Joint Genome Institute (JGI-PGF)"/>
            <person name="Walter F."/>
            <person name="Albersmeier A."/>
            <person name="Kalinowski J."/>
            <person name="Ruckert C."/>
        </authorList>
    </citation>
    <scope>NUCLEOTIDE SEQUENCE</scope>
    <source>
        <strain evidence="2">JCM 13583</strain>
    </source>
</reference>
<feature type="transmembrane region" description="Helical" evidence="1">
    <location>
        <begin position="90"/>
        <end position="117"/>
    </location>
</feature>
<evidence type="ECO:0000256" key="1">
    <source>
        <dbReference type="SAM" id="Phobius"/>
    </source>
</evidence>
<keyword evidence="1" id="KW-1133">Transmembrane helix</keyword>
<reference evidence="2" key="2">
    <citation type="submission" date="2022-09" db="EMBL/GenBank/DDBJ databases">
        <authorList>
            <person name="Sun Q."/>
            <person name="Ohkuma M."/>
        </authorList>
    </citation>
    <scope>NUCLEOTIDE SEQUENCE</scope>
    <source>
        <strain evidence="2">JCM 13583</strain>
    </source>
</reference>
<name>A0AA37BRW2_9ARCH</name>
<dbReference type="AlphaFoldDB" id="A0AA37BRW2"/>
<feature type="transmembrane region" description="Helical" evidence="1">
    <location>
        <begin position="148"/>
        <end position="171"/>
    </location>
</feature>
<feature type="transmembrane region" description="Helical" evidence="1">
    <location>
        <begin position="37"/>
        <end position="57"/>
    </location>
</feature>
<feature type="transmembrane region" description="Helical" evidence="1">
    <location>
        <begin position="123"/>
        <end position="141"/>
    </location>
</feature>
<organism evidence="2 3">
    <name type="scientific">Thermogymnomonas acidicola</name>
    <dbReference type="NCBI Taxonomy" id="399579"/>
    <lineage>
        <taxon>Archaea</taxon>
        <taxon>Methanobacteriati</taxon>
        <taxon>Thermoplasmatota</taxon>
        <taxon>Thermoplasmata</taxon>
        <taxon>Thermoplasmatales</taxon>
        <taxon>Thermogymnomonas</taxon>
    </lineage>
</organism>